<accession>A0A6C0USC9</accession>
<accession>A0A558G932</accession>
<reference evidence="2 5" key="3">
    <citation type="submission" date="2020-02" db="EMBL/GenBank/DDBJ databases">
        <title>Whole genome sequence of Haloferax alexandrinus pws1.</title>
        <authorList>
            <person name="Verma D.K."/>
            <person name="Gopal K."/>
            <person name="Prasad E.S."/>
        </authorList>
    </citation>
    <scope>NUCLEOTIDE SEQUENCE [LARGE SCALE GENOMIC DNA]</scope>
    <source>
        <strain evidence="5">wsp1</strain>
        <strain evidence="2">Wsp1</strain>
    </source>
</reference>
<name>A0A6C0USC9_HALVO</name>
<sequence length="106" mass="11569">MFDADAQALRERRSDGEYLLPAYDDWCFSRIPGTVADLLGADAGPRLPAEATDGYDGVSRVVVHRDLGVWYGDEDGGKLDFVAMHGGLHPDEMLIPFATATLDSLR</sequence>
<dbReference type="GeneID" id="301159256"/>
<dbReference type="Proteomes" id="UP000465667">
    <property type="component" value="Chromosome"/>
</dbReference>
<dbReference type="RefSeq" id="WP_004063585.1">
    <property type="nucleotide sequence ID" value="NZ_CP048738.1"/>
</dbReference>
<organism evidence="2 5">
    <name type="scientific">Haloferax volcanii</name>
    <name type="common">Halobacterium volcanii</name>
    <dbReference type="NCBI Taxonomy" id="2246"/>
    <lineage>
        <taxon>Archaea</taxon>
        <taxon>Methanobacteriati</taxon>
        <taxon>Methanobacteriota</taxon>
        <taxon>Stenosarchaea group</taxon>
        <taxon>Halobacteria</taxon>
        <taxon>Halobacteriales</taxon>
        <taxon>Haloferacaceae</taxon>
        <taxon>Haloferax</taxon>
    </lineage>
</organism>
<gene>
    <name evidence="3" type="ORF">FQA18_12835</name>
    <name evidence="2" type="ORF">G3A49_09740</name>
    <name evidence="1" type="ORF">GOC85_06490</name>
</gene>
<dbReference type="EMBL" id="VMTR01000094">
    <property type="protein sequence ID" value="TVT94269.1"/>
    <property type="molecule type" value="Genomic_DNA"/>
</dbReference>
<proteinExistence type="predicted"/>
<evidence type="ECO:0000313" key="3">
    <source>
        <dbReference type="EMBL" id="TVT94269.1"/>
    </source>
</evidence>
<dbReference type="AlphaFoldDB" id="A0A6C0USC9"/>
<dbReference type="EMBL" id="WOWC01000001">
    <property type="protein sequence ID" value="NLV02228.1"/>
    <property type="molecule type" value="Genomic_DNA"/>
</dbReference>
<evidence type="ECO:0000313" key="2">
    <source>
        <dbReference type="EMBL" id="QIB78402.1"/>
    </source>
</evidence>
<reference evidence="3 4" key="1">
    <citation type="submission" date="2019-07" db="EMBL/GenBank/DDBJ databases">
        <title>Draft genome sequence of Haloferax volcanii SS0101, isolated from salt farm in Samut Sakhon, Thailand.</title>
        <authorList>
            <person name="Wanthongcharoen S."/>
            <person name="Yamprayoonswat W."/>
            <person name="Ruangsuj P."/>
            <person name="Thongpramul N."/>
            <person name="Jumpathong W."/>
            <person name="Sittihan S."/>
            <person name="Kanjanavas P."/>
            <person name="Yasawong M."/>
        </authorList>
    </citation>
    <scope>NUCLEOTIDE SEQUENCE [LARGE SCALE GENOMIC DNA]</scope>
    <source>
        <strain evidence="3 4">SS0101</strain>
    </source>
</reference>
<protein>
    <submittedName>
        <fullName evidence="2">Nucleotide pyrophosphatase</fullName>
    </submittedName>
</protein>
<dbReference type="Proteomes" id="UP000320212">
    <property type="component" value="Unassembled WGS sequence"/>
</dbReference>
<reference evidence="1" key="2">
    <citation type="submission" date="2019-12" db="EMBL/GenBank/DDBJ databases">
        <title>Haloferax alexandrinus strain pws11.</title>
        <authorList>
            <person name="Verma D.K."/>
            <person name="Gopal K."/>
            <person name="Prasad E.S."/>
        </authorList>
    </citation>
    <scope>NUCLEOTIDE SEQUENCE</scope>
    <source>
        <strain evidence="1">Pws11</strain>
    </source>
</reference>
<evidence type="ECO:0000313" key="4">
    <source>
        <dbReference type="Proteomes" id="UP000320212"/>
    </source>
</evidence>
<dbReference type="KEGG" id="hale:G3A49_09740"/>
<evidence type="ECO:0000313" key="5">
    <source>
        <dbReference type="Proteomes" id="UP000465667"/>
    </source>
</evidence>
<dbReference type="EMBL" id="CP048738">
    <property type="protein sequence ID" value="QIB78402.1"/>
    <property type="molecule type" value="Genomic_DNA"/>
</dbReference>
<dbReference type="Proteomes" id="UP000619835">
    <property type="component" value="Unassembled WGS sequence"/>
</dbReference>
<evidence type="ECO:0000313" key="1">
    <source>
        <dbReference type="EMBL" id="NLV02228.1"/>
    </source>
</evidence>